<evidence type="ECO:0000313" key="1">
    <source>
        <dbReference type="EMBL" id="GER28105.1"/>
    </source>
</evidence>
<reference evidence="2" key="1">
    <citation type="journal article" date="2019" name="Curr. Biol.">
        <title>Genome Sequence of Striga asiatica Provides Insight into the Evolution of Plant Parasitism.</title>
        <authorList>
            <person name="Yoshida S."/>
            <person name="Kim S."/>
            <person name="Wafula E.K."/>
            <person name="Tanskanen J."/>
            <person name="Kim Y.M."/>
            <person name="Honaas L."/>
            <person name="Yang Z."/>
            <person name="Spallek T."/>
            <person name="Conn C.E."/>
            <person name="Ichihashi Y."/>
            <person name="Cheong K."/>
            <person name="Cui S."/>
            <person name="Der J.P."/>
            <person name="Gundlach H."/>
            <person name="Jiao Y."/>
            <person name="Hori C."/>
            <person name="Ishida J.K."/>
            <person name="Kasahara H."/>
            <person name="Kiba T."/>
            <person name="Kim M.S."/>
            <person name="Koo N."/>
            <person name="Laohavisit A."/>
            <person name="Lee Y.H."/>
            <person name="Lumba S."/>
            <person name="McCourt P."/>
            <person name="Mortimer J.C."/>
            <person name="Mutuku J.M."/>
            <person name="Nomura T."/>
            <person name="Sasaki-Sekimoto Y."/>
            <person name="Seto Y."/>
            <person name="Wang Y."/>
            <person name="Wakatake T."/>
            <person name="Sakakibara H."/>
            <person name="Demura T."/>
            <person name="Yamaguchi S."/>
            <person name="Yoneyama K."/>
            <person name="Manabe R.I."/>
            <person name="Nelson D.C."/>
            <person name="Schulman A.H."/>
            <person name="Timko M.P."/>
            <person name="dePamphilis C.W."/>
            <person name="Choi D."/>
            <person name="Shirasu K."/>
        </authorList>
    </citation>
    <scope>NUCLEOTIDE SEQUENCE [LARGE SCALE GENOMIC DNA]</scope>
    <source>
        <strain evidence="2">cv. UVA1</strain>
    </source>
</reference>
<keyword evidence="2" id="KW-1185">Reference proteome</keyword>
<sequence>MASIISLYVHMSGRHPLPIISARISKHSSSLSFWTRAAIKIAYVLAVGDDWADPWACMNFKSLRASNNIPARQNVSTATLYVKQSGPWPASTISSSTAMPRPGSRARHHPKNMMLYVSAFGLTRARTRVSMASASSMRPHLQRESSSRLNALISGCVFTRIFFFFANLWRWEGVDRDRVFPSPFHVVQKVADYTELFHFVLGAGQDVDHLVVRFGLVGVAFVVACPSEEPES</sequence>
<dbReference type="EMBL" id="BKCP01002225">
    <property type="protein sequence ID" value="GER28105.1"/>
    <property type="molecule type" value="Genomic_DNA"/>
</dbReference>
<comment type="caution">
    <text evidence="1">The sequence shown here is derived from an EMBL/GenBank/DDBJ whole genome shotgun (WGS) entry which is preliminary data.</text>
</comment>
<proteinExistence type="predicted"/>
<name>A0A5A7P5A2_STRAF</name>
<protein>
    <submittedName>
        <fullName evidence="1">Tetratricopeptide repeat protein</fullName>
    </submittedName>
</protein>
<evidence type="ECO:0000313" key="2">
    <source>
        <dbReference type="Proteomes" id="UP000325081"/>
    </source>
</evidence>
<gene>
    <name evidence="1" type="ORF">STAS_03866</name>
</gene>
<dbReference type="Proteomes" id="UP000325081">
    <property type="component" value="Unassembled WGS sequence"/>
</dbReference>
<accession>A0A5A7P5A2</accession>
<dbReference type="AlphaFoldDB" id="A0A5A7P5A2"/>
<organism evidence="1 2">
    <name type="scientific">Striga asiatica</name>
    <name type="common">Asiatic witchweed</name>
    <name type="synonym">Buchnera asiatica</name>
    <dbReference type="NCBI Taxonomy" id="4170"/>
    <lineage>
        <taxon>Eukaryota</taxon>
        <taxon>Viridiplantae</taxon>
        <taxon>Streptophyta</taxon>
        <taxon>Embryophyta</taxon>
        <taxon>Tracheophyta</taxon>
        <taxon>Spermatophyta</taxon>
        <taxon>Magnoliopsida</taxon>
        <taxon>eudicotyledons</taxon>
        <taxon>Gunneridae</taxon>
        <taxon>Pentapetalae</taxon>
        <taxon>asterids</taxon>
        <taxon>lamiids</taxon>
        <taxon>Lamiales</taxon>
        <taxon>Orobanchaceae</taxon>
        <taxon>Buchnereae</taxon>
        <taxon>Striga</taxon>
    </lineage>
</organism>